<evidence type="ECO:0000256" key="12">
    <source>
        <dbReference type="PIRNR" id="PIRNR025648"/>
    </source>
</evidence>
<dbReference type="PIRSF" id="PIRSF025648">
    <property type="entry name" value="DDH"/>
    <property type="match status" value="1"/>
</dbReference>
<evidence type="ECO:0000313" key="15">
    <source>
        <dbReference type="EMBL" id="SEI49839.1"/>
    </source>
</evidence>
<keyword evidence="6 12" id="KW-0028">Amino-acid biosynthesis</keyword>
<name>A0A1H6R1X5_9LACT</name>
<keyword evidence="7 12" id="KW-0521">NADP</keyword>
<evidence type="ECO:0000313" key="16">
    <source>
        <dbReference type="Proteomes" id="UP000198564"/>
    </source>
</evidence>
<evidence type="ECO:0000256" key="8">
    <source>
        <dbReference type="ARBA" id="ARBA00022915"/>
    </source>
</evidence>
<comment type="catalytic activity">
    <reaction evidence="11 12">
        <text>meso-2,6-diaminopimelate + NADP(+) + H2O = (S)-2-amino-6-oxoheptanedioate + NH4(+) + NADPH + H(+)</text>
        <dbReference type="Rhea" id="RHEA:13561"/>
        <dbReference type="ChEBI" id="CHEBI:15377"/>
        <dbReference type="ChEBI" id="CHEBI:15378"/>
        <dbReference type="ChEBI" id="CHEBI:28938"/>
        <dbReference type="ChEBI" id="CHEBI:57783"/>
        <dbReference type="ChEBI" id="CHEBI:57791"/>
        <dbReference type="ChEBI" id="CHEBI:58349"/>
        <dbReference type="ChEBI" id="CHEBI:58556"/>
        <dbReference type="EC" id="1.4.1.16"/>
    </reaction>
</comment>
<dbReference type="InterPro" id="IPR036291">
    <property type="entry name" value="NAD(P)-bd_dom_sf"/>
</dbReference>
<dbReference type="InterPro" id="IPR010190">
    <property type="entry name" value="Diaminopimelate_DH_Ddh"/>
</dbReference>
<evidence type="ECO:0000256" key="5">
    <source>
        <dbReference type="ARBA" id="ARBA00021654"/>
    </source>
</evidence>
<dbReference type="SUPFAM" id="SSF51735">
    <property type="entry name" value="NAD(P)-binding Rossmann-fold domains"/>
    <property type="match status" value="1"/>
</dbReference>
<feature type="binding site" evidence="13">
    <location>
        <begin position="119"/>
        <end position="123"/>
    </location>
    <ligand>
        <name>NADP(+)</name>
        <dbReference type="ChEBI" id="CHEBI:58349"/>
    </ligand>
</feature>
<feature type="binding site" evidence="13">
    <location>
        <position position="146"/>
    </location>
    <ligand>
        <name>substrate</name>
    </ligand>
</feature>
<organism evidence="15 16">
    <name type="scientific">Alkalibacterium gilvum</name>
    <dbReference type="NCBI Taxonomy" id="1130080"/>
    <lineage>
        <taxon>Bacteria</taxon>
        <taxon>Bacillati</taxon>
        <taxon>Bacillota</taxon>
        <taxon>Bacilli</taxon>
        <taxon>Lactobacillales</taxon>
        <taxon>Carnobacteriaceae</taxon>
        <taxon>Alkalibacterium</taxon>
    </lineage>
</organism>
<comment type="similarity">
    <text evidence="2 12">Belongs to the diaminopimelate dehydrogenase family.</text>
</comment>
<keyword evidence="10 12" id="KW-0457">Lysine biosynthesis</keyword>
<dbReference type="STRING" id="1130080.SAMN04488113_101167"/>
<comment type="pathway">
    <text evidence="1 12">Amino-acid biosynthesis; L-lysine biosynthesis via DAP pathway; DL-2,6-diaminopimelate from (S)-tetrahydrodipicolinate: step 1/1.</text>
</comment>
<dbReference type="Proteomes" id="UP000198564">
    <property type="component" value="Unassembled WGS sequence"/>
</dbReference>
<evidence type="ECO:0000256" key="7">
    <source>
        <dbReference type="ARBA" id="ARBA00022857"/>
    </source>
</evidence>
<keyword evidence="16" id="KW-1185">Reference proteome</keyword>
<dbReference type="GO" id="GO:0047850">
    <property type="term" value="F:diaminopimelate dehydrogenase activity"/>
    <property type="evidence" value="ECO:0007669"/>
    <property type="project" value="UniProtKB-UniRule"/>
</dbReference>
<evidence type="ECO:0000256" key="10">
    <source>
        <dbReference type="ARBA" id="ARBA00023154"/>
    </source>
</evidence>
<dbReference type="SUPFAM" id="SSF55347">
    <property type="entry name" value="Glyceraldehyde-3-phosphate dehydrogenase-like, C-terminal domain"/>
    <property type="match status" value="1"/>
</dbReference>
<accession>A0A1H6R1X5</accession>
<feature type="binding site" evidence="13">
    <location>
        <begin position="35"/>
        <end position="37"/>
    </location>
    <ligand>
        <name>NADP(+)</name>
        <dbReference type="ChEBI" id="CHEBI:58349"/>
    </ligand>
</feature>
<feature type="binding site" evidence="13">
    <location>
        <position position="197"/>
    </location>
    <ligand>
        <name>substrate</name>
    </ligand>
</feature>
<sequence length="324" mass="36146">MKKTTIGIVGYGNLGKGVEVGLKHSVDLELVGIFTRRQPDQLETSSPVYHIDKLVDFKDTIDVLILCGGSQKDIPTQAPKMAELFNTVDTYDNHNEIPTHFEKLDKVARNNNTTAVLSTGWDPGLFSLNRLFAEAILPKGNTYTFWGPGLSQGHSDAVRRVEGVKHAVQYTVPKQEQVDAVKNKKSLDYNKQDAHKRVVFLVLDENADEKKVRESISTMPDYFYGYETEITIIDQATFDRDHTGMPHGGTVMRQGKTTDENTAVYQFGLDLDSNPEFTAAVTIAYARAAGKLAKEKQYGAKTVFDIAPSYLSPKDPKELRKELL</sequence>
<evidence type="ECO:0000256" key="4">
    <source>
        <dbReference type="ARBA" id="ARBA00012080"/>
    </source>
</evidence>
<proteinExistence type="inferred from homology"/>
<evidence type="ECO:0000256" key="2">
    <source>
        <dbReference type="ARBA" id="ARBA00007442"/>
    </source>
</evidence>
<evidence type="ECO:0000256" key="13">
    <source>
        <dbReference type="PIRSR" id="PIRSR025648-1"/>
    </source>
</evidence>
<keyword evidence="13" id="KW-0547">Nucleotide-binding</keyword>
<dbReference type="GO" id="GO:0009089">
    <property type="term" value="P:lysine biosynthetic process via diaminopimelate"/>
    <property type="evidence" value="ECO:0007669"/>
    <property type="project" value="UniProtKB-UniRule"/>
</dbReference>
<feature type="domain" description="Meso-diaminopimelate D-dehydrogenase C-terminal" evidence="14">
    <location>
        <begin position="120"/>
        <end position="273"/>
    </location>
</feature>
<evidence type="ECO:0000259" key="14">
    <source>
        <dbReference type="Pfam" id="PF16654"/>
    </source>
</evidence>
<evidence type="ECO:0000256" key="6">
    <source>
        <dbReference type="ARBA" id="ARBA00022605"/>
    </source>
</evidence>
<dbReference type="UniPathway" id="UPA00034">
    <property type="reaction ID" value="UER00026"/>
</dbReference>
<dbReference type="EC" id="1.4.1.16" evidence="4 12"/>
<comment type="subunit">
    <text evidence="3 12">Homodimer.</text>
</comment>
<feature type="binding site" evidence="13">
    <location>
        <position position="171"/>
    </location>
    <ligand>
        <name>substrate</name>
    </ligand>
</feature>
<dbReference type="Gene3D" id="3.40.50.720">
    <property type="entry name" value="NAD(P)-binding Rossmann-like Domain"/>
    <property type="match status" value="1"/>
</dbReference>
<evidence type="ECO:0000256" key="3">
    <source>
        <dbReference type="ARBA" id="ARBA00011738"/>
    </source>
</evidence>
<feature type="binding site" evidence="13">
    <location>
        <begin position="11"/>
        <end position="14"/>
    </location>
    <ligand>
        <name>NADP(+)</name>
        <dbReference type="ChEBI" id="CHEBI:58349"/>
    </ligand>
</feature>
<evidence type="ECO:0000256" key="9">
    <source>
        <dbReference type="ARBA" id="ARBA00023002"/>
    </source>
</evidence>
<dbReference type="Gene3D" id="3.30.360.10">
    <property type="entry name" value="Dihydrodipicolinate Reductase, domain 2"/>
    <property type="match status" value="1"/>
</dbReference>
<comment type="function">
    <text evidence="12">Catalyzes the reversible NADPH-dependent reductive amination of L-2-amino-6-oxopimelate, the acyclic form of L-tetrahydrodipicolinate, to generate the meso compound, D,L-2,6-diaminopimelate.</text>
</comment>
<dbReference type="InterPro" id="IPR032094">
    <property type="entry name" value="Meso-DAP_DH_C"/>
</dbReference>
<dbReference type="EMBL" id="FNYW01000001">
    <property type="protein sequence ID" value="SEI49839.1"/>
    <property type="molecule type" value="Genomic_DNA"/>
</dbReference>
<keyword evidence="8 12" id="KW-0220">Diaminopimelate biosynthesis</keyword>
<dbReference type="Pfam" id="PF16654">
    <property type="entry name" value="DAPDH_C"/>
    <property type="match status" value="1"/>
</dbReference>
<feature type="binding site" evidence="13">
    <location>
        <position position="274"/>
    </location>
    <ligand>
        <name>substrate</name>
    </ligand>
</feature>
<dbReference type="CDD" id="cd02270">
    <property type="entry name" value="meso-DAPDH_N"/>
    <property type="match status" value="1"/>
</dbReference>
<dbReference type="GO" id="GO:0019877">
    <property type="term" value="P:diaminopimelate biosynthetic process"/>
    <property type="evidence" value="ECO:0007669"/>
    <property type="project" value="UniProtKB-UniRule"/>
</dbReference>
<protein>
    <recommendedName>
        <fullName evidence="5 12">Meso-diaminopimelate D-dehydrogenase</fullName>
        <shortName evidence="12">DAPDH</shortName>
        <shortName evidence="12">Meso-DAP dehydrogenase</shortName>
        <ecNumber evidence="4 12">1.4.1.16</ecNumber>
    </recommendedName>
</protein>
<dbReference type="NCBIfam" id="TIGR01921">
    <property type="entry name" value="DAP-DH"/>
    <property type="match status" value="1"/>
</dbReference>
<keyword evidence="9 12" id="KW-0560">Oxidoreductase</keyword>
<feature type="binding site" evidence="13">
    <location>
        <begin position="67"/>
        <end position="70"/>
    </location>
    <ligand>
        <name>NADP(+)</name>
        <dbReference type="ChEBI" id="CHEBI:58349"/>
    </ligand>
</feature>
<feature type="binding site" evidence="13">
    <location>
        <position position="247"/>
    </location>
    <ligand>
        <name>substrate</name>
    </ligand>
</feature>
<dbReference type="GO" id="GO:0000166">
    <property type="term" value="F:nucleotide binding"/>
    <property type="evidence" value="ECO:0007669"/>
    <property type="project" value="UniProtKB-KW"/>
</dbReference>
<dbReference type="RefSeq" id="WP_091631961.1">
    <property type="nucleotide sequence ID" value="NZ_FNYW01000001.1"/>
</dbReference>
<dbReference type="OrthoDB" id="9779394at2"/>
<gene>
    <name evidence="15" type="ORF">SAMN04488113_101167</name>
</gene>
<reference evidence="16" key="1">
    <citation type="submission" date="2016-10" db="EMBL/GenBank/DDBJ databases">
        <authorList>
            <person name="Varghese N."/>
            <person name="Submissions S."/>
        </authorList>
    </citation>
    <scope>NUCLEOTIDE SEQUENCE [LARGE SCALE GENOMIC DNA]</scope>
    <source>
        <strain evidence="16">DSM 25751</strain>
    </source>
</reference>
<evidence type="ECO:0000256" key="1">
    <source>
        <dbReference type="ARBA" id="ARBA00004896"/>
    </source>
</evidence>
<evidence type="ECO:0000256" key="11">
    <source>
        <dbReference type="ARBA" id="ARBA00052023"/>
    </source>
</evidence>
<dbReference type="AlphaFoldDB" id="A0A1H6R1X5"/>
<feature type="binding site" evidence="13">
    <location>
        <begin position="90"/>
        <end position="92"/>
    </location>
    <ligand>
        <name>NADP(+)</name>
        <dbReference type="ChEBI" id="CHEBI:58349"/>
    </ligand>
</feature>